<accession>A0ACB7EJF1</accession>
<dbReference type="Proteomes" id="UP000805704">
    <property type="component" value="Chromosome 6"/>
</dbReference>
<protein>
    <submittedName>
        <fullName evidence="1">DCN1-like protein 5</fullName>
    </submittedName>
</protein>
<organism evidence="1 2">
    <name type="scientific">Nibea albiflora</name>
    <name type="common">Yellow drum</name>
    <name type="synonym">Corvina albiflora</name>
    <dbReference type="NCBI Taxonomy" id="240163"/>
    <lineage>
        <taxon>Eukaryota</taxon>
        <taxon>Metazoa</taxon>
        <taxon>Chordata</taxon>
        <taxon>Craniata</taxon>
        <taxon>Vertebrata</taxon>
        <taxon>Euteleostomi</taxon>
        <taxon>Actinopterygii</taxon>
        <taxon>Neopterygii</taxon>
        <taxon>Teleostei</taxon>
        <taxon>Neoteleostei</taxon>
        <taxon>Acanthomorphata</taxon>
        <taxon>Eupercaria</taxon>
        <taxon>Sciaenidae</taxon>
        <taxon>Nibea</taxon>
    </lineage>
</organism>
<sequence length="934" mass="105656">MPSSSRKCVFPGCRNLQNSSVTLFKFPKDEQLKQRWVDFVVGHGDRELKITTNTRLCSNHFTPASFTNFQRRLLGFTDNPLLLVTGAAPTISLPGLHSAVPPPCPPNVTVCQCGKLQTASREVGCQTDLFVGKRSVATQQSETRGDMKNTELPQQHVWIEEEILADQEDSEPPQIKEEVEEVEVCSSHEEEQLEVEPESDTYMLIPPYEESDDTEPELESDQQLYNSNVDQEGADLQQIKEEQEEEAVCSRHVGGQTVVKLETDTFVFIPPYEESDHSEAESDDQLCDQERNYSLDQEEPEPSKVKGEQEEVCTSLEGEQLEPNTFMLTPTCEESDHTEPENDEQLILNDFQVAESQDQDGGGYEDSGSARNPAPKRQSPDLSESKSNAETGKKSFQCDTCGKEFHLKSKLNRHVRIHTGKMPHSCNTCGTRFSHISTLNAHIRLHTEGKGFRYGSALRVHVKSHTGEKPYLCKSCGKTFSASSALIRHARIHTGEKPFCCKTCGKIFSFISAFIKHKRIHTGEKPYSCQTCGKGFIQSCHLTVHMRSHTGEKPFSCKTCGKGFTQRGHLTDHMRTHTGEKPFSCNTCGKGFKHGSALRVHMRTHTGEKPYLCKTCGKTFSVNSALIRHARVHTGERPYLCKICGQRYSTVSVLAKHLRNNPSRVAAIGTVSETLDKLNLLDLNGQGSQKYPAQLVKPIKGSVMPVKKKRKFPDADDNERKCKITSFTRPQIRGAKPIAEKLFSNKKCLAWFHEYAGPDKVVGPEAMEKFCEDIGVEPENIIMLVLAWHLDAVNMGFFTKDEWLRGMTVLQCDCTERLQSKLDYLRSELNDSVVFKNIYRYAFDFARDKDQRSLDMDTAKSMLALLLGRTWPLFPVFHQFLEQSKYKGMNKDQWYNVLEFSRTINTDLSNYDEDGAWPVLLDEFVEWQKTWSAS</sequence>
<proteinExistence type="predicted"/>
<comment type="caution">
    <text evidence="1">The sequence shown here is derived from an EMBL/GenBank/DDBJ whole genome shotgun (WGS) entry which is preliminary data.</text>
</comment>
<keyword evidence="2" id="KW-1185">Reference proteome</keyword>
<evidence type="ECO:0000313" key="1">
    <source>
        <dbReference type="EMBL" id="KAG8001753.1"/>
    </source>
</evidence>
<evidence type="ECO:0000313" key="2">
    <source>
        <dbReference type="Proteomes" id="UP000805704"/>
    </source>
</evidence>
<name>A0ACB7EJF1_NIBAL</name>
<dbReference type="EMBL" id="CM024794">
    <property type="protein sequence ID" value="KAG8001753.1"/>
    <property type="molecule type" value="Genomic_DNA"/>
</dbReference>
<reference evidence="1" key="1">
    <citation type="submission" date="2020-04" db="EMBL/GenBank/DDBJ databases">
        <title>A chromosome-scale assembly and high-density genetic map of the yellow drum (Nibea albiflora) genome.</title>
        <authorList>
            <person name="Xu D."/>
            <person name="Zhang W."/>
            <person name="Chen R."/>
            <person name="Tan P."/>
            <person name="Wang L."/>
            <person name="Song H."/>
            <person name="Tian L."/>
            <person name="Zhu Q."/>
            <person name="Wang B."/>
        </authorList>
    </citation>
    <scope>NUCLEOTIDE SEQUENCE</scope>
    <source>
        <strain evidence="1">ZJHYS-2018</strain>
    </source>
</reference>
<gene>
    <name evidence="1" type="primary">DCUN1D5</name>
    <name evidence="1" type="ORF">GBF38_011827</name>
</gene>